<keyword evidence="4" id="KW-0808">Transferase</keyword>
<dbReference type="PANTHER" id="PTHR33908">
    <property type="entry name" value="MANNOSYLTRANSFERASE YKCB-RELATED"/>
    <property type="match status" value="1"/>
</dbReference>
<feature type="transmembrane region" description="Helical" evidence="8">
    <location>
        <begin position="335"/>
        <end position="355"/>
    </location>
</feature>
<evidence type="ECO:0000256" key="6">
    <source>
        <dbReference type="ARBA" id="ARBA00022989"/>
    </source>
</evidence>
<evidence type="ECO:0000256" key="4">
    <source>
        <dbReference type="ARBA" id="ARBA00022679"/>
    </source>
</evidence>
<comment type="subcellular location">
    <subcellularLocation>
        <location evidence="1">Cell membrane</location>
        <topology evidence="1">Multi-pass membrane protein</topology>
    </subcellularLocation>
</comment>
<keyword evidence="7 8" id="KW-0472">Membrane</keyword>
<dbReference type="OrthoDB" id="9127305at2"/>
<keyword evidence="2" id="KW-1003">Cell membrane</keyword>
<evidence type="ECO:0000256" key="8">
    <source>
        <dbReference type="SAM" id="Phobius"/>
    </source>
</evidence>
<evidence type="ECO:0000256" key="5">
    <source>
        <dbReference type="ARBA" id="ARBA00022692"/>
    </source>
</evidence>
<feature type="transmembrane region" description="Helical" evidence="8">
    <location>
        <begin position="309"/>
        <end position="328"/>
    </location>
</feature>
<sequence>MDIQSHTRRDVIFFVAVAAIFLFAIKIRLGVEIPDDAAFFLRYAENMAHGEFWVWNPGEKPIWGASAPFFALLLALPIRLGVEPTVALVAGSVALSVVSLAYTSTLLLRRLDWVAATAFVVFFALDSSAMFYAGNGLETPLTFALMTLALDCILNRRGDVAVGISAGLLMIHKLDLIPLGALLIIAHALQNQRLRIPVRSLVIAAIIALAWYLFAWIYFGAPVPNSFLTKALHQEDMPQIIGTGWFSKLVLWGTGHWIVTAFAAFGILRCGRQRASLTIFALGTLVTHVIAYTAKHPFEPYDWYSMPSLYTLFLLGSVGVAEIANAFSRWQRRPAAFPAAILVALMLLLTVGIQVKPQMARAQDYKLFLAYQERDRTDAGKWVAEHTPPSFRVLTMWGNPAYFSHRYVYDASFLNRKYESAPLLEKYHPEIVILENAPGTTPMTPYNYSPDYVPVKIFDRTFADLGNYFYTVYARKDVVGQISGVVFPVKTSCKSLVDCQRYLPPAPASAQVPTGFTMAQTESPGICSIDMLNNRGYVGVPTVSTRDTISLTGWAIDAKNVRLPDAVFIRLESSNGKSYFANAKLGLYRPDIPEGLKLPSTLADAGYEARTNLSSLTPGQYGISVIVQSGNQGFVCAAKQTIMVSQ</sequence>
<feature type="transmembrane region" description="Helical" evidence="8">
    <location>
        <begin position="249"/>
        <end position="268"/>
    </location>
</feature>
<feature type="transmembrane region" description="Helical" evidence="8">
    <location>
        <begin position="87"/>
        <end position="107"/>
    </location>
</feature>
<dbReference type="GO" id="GO:0009103">
    <property type="term" value="P:lipopolysaccharide biosynthetic process"/>
    <property type="evidence" value="ECO:0007669"/>
    <property type="project" value="UniProtKB-ARBA"/>
</dbReference>
<feature type="transmembrane region" description="Helical" evidence="8">
    <location>
        <begin position="12"/>
        <end position="31"/>
    </location>
</feature>
<feature type="transmembrane region" description="Helical" evidence="8">
    <location>
        <begin position="164"/>
        <end position="189"/>
    </location>
</feature>
<keyword evidence="5 8" id="KW-0812">Transmembrane</keyword>
<dbReference type="AlphaFoldDB" id="A0A7Z2JD60"/>
<keyword evidence="6 8" id="KW-1133">Transmembrane helix</keyword>
<evidence type="ECO:0000256" key="1">
    <source>
        <dbReference type="ARBA" id="ARBA00004651"/>
    </source>
</evidence>
<dbReference type="GO" id="GO:0005886">
    <property type="term" value="C:plasma membrane"/>
    <property type="evidence" value="ECO:0007669"/>
    <property type="project" value="UniProtKB-SubCell"/>
</dbReference>
<dbReference type="EMBL" id="CP046913">
    <property type="protein sequence ID" value="QGZ60817.1"/>
    <property type="molecule type" value="Genomic_DNA"/>
</dbReference>
<evidence type="ECO:0000256" key="2">
    <source>
        <dbReference type="ARBA" id="ARBA00022475"/>
    </source>
</evidence>
<keyword evidence="10" id="KW-1185">Reference proteome</keyword>
<dbReference type="KEGG" id="pacs:FAZ98_03180"/>
<evidence type="ECO:0008006" key="11">
    <source>
        <dbReference type="Google" id="ProtNLM"/>
    </source>
</evidence>
<gene>
    <name evidence="9" type="ORF">FAZ98_03180</name>
</gene>
<dbReference type="PANTHER" id="PTHR33908:SF11">
    <property type="entry name" value="MEMBRANE PROTEIN"/>
    <property type="match status" value="1"/>
</dbReference>
<reference evidence="9 10" key="1">
    <citation type="submission" date="2019-12" db="EMBL/GenBank/DDBJ databases">
        <title>Paraburkholderia acidiphila 7Q-K02 sp. nov and Paraburkholderia acidisoli DHF22 sp. nov., two strains isolated from forest soil.</title>
        <authorList>
            <person name="Gao Z."/>
            <person name="Qiu L."/>
        </authorList>
    </citation>
    <scope>NUCLEOTIDE SEQUENCE [LARGE SCALE GENOMIC DNA]</scope>
    <source>
        <strain evidence="9 10">DHF22</strain>
    </source>
</reference>
<feature type="transmembrane region" description="Helical" evidence="8">
    <location>
        <begin position="275"/>
        <end position="294"/>
    </location>
</feature>
<evidence type="ECO:0000256" key="7">
    <source>
        <dbReference type="ARBA" id="ARBA00023136"/>
    </source>
</evidence>
<name>A0A7Z2JD60_9BURK</name>
<dbReference type="GO" id="GO:0016763">
    <property type="term" value="F:pentosyltransferase activity"/>
    <property type="evidence" value="ECO:0007669"/>
    <property type="project" value="TreeGrafter"/>
</dbReference>
<protein>
    <recommendedName>
        <fullName evidence="11">Glycosyltransferase RgtA/B/C/D-like domain-containing protein</fullName>
    </recommendedName>
</protein>
<evidence type="ECO:0000313" key="9">
    <source>
        <dbReference type="EMBL" id="QGZ60817.1"/>
    </source>
</evidence>
<evidence type="ECO:0000256" key="3">
    <source>
        <dbReference type="ARBA" id="ARBA00022676"/>
    </source>
</evidence>
<dbReference type="InterPro" id="IPR050297">
    <property type="entry name" value="LipidA_mod_glycosyltrf_83"/>
</dbReference>
<dbReference type="RefSeq" id="WP_158948705.1">
    <property type="nucleotide sequence ID" value="NZ_CP046913.1"/>
</dbReference>
<feature type="transmembrane region" description="Helical" evidence="8">
    <location>
        <begin position="113"/>
        <end position="133"/>
    </location>
</feature>
<evidence type="ECO:0000313" key="10">
    <source>
        <dbReference type="Proteomes" id="UP000433577"/>
    </source>
</evidence>
<accession>A0A7Z2JD60</accession>
<proteinExistence type="predicted"/>
<dbReference type="Proteomes" id="UP000433577">
    <property type="component" value="Chromosome 1"/>
</dbReference>
<organism evidence="9 10">
    <name type="scientific">Paraburkholderia acidisoli</name>
    <dbReference type="NCBI Taxonomy" id="2571748"/>
    <lineage>
        <taxon>Bacteria</taxon>
        <taxon>Pseudomonadati</taxon>
        <taxon>Pseudomonadota</taxon>
        <taxon>Betaproteobacteria</taxon>
        <taxon>Burkholderiales</taxon>
        <taxon>Burkholderiaceae</taxon>
        <taxon>Paraburkholderia</taxon>
    </lineage>
</organism>
<feature type="transmembrane region" description="Helical" evidence="8">
    <location>
        <begin position="201"/>
        <end position="219"/>
    </location>
</feature>
<keyword evidence="3" id="KW-0328">Glycosyltransferase</keyword>